<feature type="region of interest" description="Disordered" evidence="1">
    <location>
        <begin position="329"/>
        <end position="351"/>
    </location>
</feature>
<proteinExistence type="predicted"/>
<evidence type="ECO:0000256" key="1">
    <source>
        <dbReference type="SAM" id="MobiDB-lite"/>
    </source>
</evidence>
<dbReference type="EMBL" id="LN609303">
    <property type="protein sequence ID" value="CEF57410.1"/>
    <property type="molecule type" value="Genomic_DNA"/>
</dbReference>
<geneLocation type="plasmid" evidence="3">
    <name>1P</name>
</geneLocation>
<evidence type="ECO:0000313" key="2">
    <source>
        <dbReference type="EMBL" id="CEF57410.1"/>
    </source>
</evidence>
<name>A0A0U5F741_9PROT</name>
<dbReference type="AlphaFoldDB" id="A0A0U5F741"/>
<dbReference type="InterPro" id="IPR006881">
    <property type="entry name" value="RepA_C"/>
</dbReference>
<organism evidence="2 3">
    <name type="scientific">Acetobacter ghanensis</name>
    <dbReference type="NCBI Taxonomy" id="431306"/>
    <lineage>
        <taxon>Bacteria</taxon>
        <taxon>Pseudomonadati</taxon>
        <taxon>Pseudomonadota</taxon>
        <taxon>Alphaproteobacteria</taxon>
        <taxon>Acetobacterales</taxon>
        <taxon>Acetobacteraceae</taxon>
        <taxon>Acetobacter</taxon>
    </lineage>
</organism>
<evidence type="ECO:0000313" key="3">
    <source>
        <dbReference type="Proteomes" id="UP000068250"/>
    </source>
</evidence>
<protein>
    <submittedName>
        <fullName evidence="2">Plasmid encoded RepA protein</fullName>
    </submittedName>
</protein>
<reference evidence="3" key="1">
    <citation type="submission" date="2014-09" db="EMBL/GenBank/DDBJ databases">
        <authorList>
            <person name="Illeghems K.G."/>
        </authorList>
    </citation>
    <scope>NUCLEOTIDE SEQUENCE [LARGE SCALE GENOMIC DNA]</scope>
    <source>
        <strain evidence="3">LMG 23848T</strain>
        <plasmid evidence="3">1P</plasmid>
    </source>
</reference>
<gene>
    <name evidence="2" type="primary">repA</name>
    <name evidence="2" type="ORF">AGA_1P105</name>
</gene>
<sequence>MRKVQRRREESPTITQTTVRKVQVDARLHAGSPLAMAEIHQMLLQYGVEETRRILASSKNDRNCVDAAHAILTDETQDIGIAHAGFAMAALPHKKTASPVWEKDGGPVKLLVESGLDSNKTPIGVPYGSVARLILLYLQTQAVKHKSREIELGASMNAWLAAMNLSVGGKTYQLVREQSRRISRCRLTFFRTEGGAQFVSNGAFVRDAIFPIDDSKTNQKSLWLDVVRLDESFYQSLIDHPLPLREIAIKQISTRSLAIDLYIWLAYRLHILTQPLHISWAALKSQFGPEYKELRFFRRDIMPSLNLALSVYPEAIVRIDEKTGITLHPSPSPVQPRLYPVSATPRLSTRD</sequence>
<dbReference type="Pfam" id="PF04796">
    <property type="entry name" value="RepA_C"/>
    <property type="match status" value="1"/>
</dbReference>
<dbReference type="PATRIC" id="fig|431306.5.peg.2837"/>
<dbReference type="Proteomes" id="UP000068250">
    <property type="component" value="Plasmid 1P"/>
</dbReference>
<accession>A0A0U5F741</accession>